<dbReference type="Gene3D" id="3.30.70.370">
    <property type="match status" value="1"/>
</dbReference>
<sequence length="717" mass="82293">MQLKIQLNMSKQTSSSTALKDASKRKASANETIEEAWVRILSMKNSDADLRKLYEVKGAMAVGIVGREESSAGKRFSKAEALRLYATLQQERINQIRQEMIEQTPDNYWLVTTSDQLDELCKLLDNEMEICFDVETTGTDVYKDFIVGQVISAVKANIHVYIPTKHETDFQQLDHDYVIQKLKPYYENESLGKIAHNAKFDIHMLRNEGVDLQGLVFDTQVACHVLNENEESKALKDLATKYLRIPSLKYSQLFGKLGFHQVPMDLALAYAAKDGDITIKLRDFQRHHLERTHLYEYYMTVENPLIPVVVDMERAGLYLDEKRVKQLASEEKQKLDSLDVEMRESFGVDNEFNFNSTQQLRSLLYDQLKLDKYLNKSDLKRGDSGYYSTDKTALQILANHHDGVAMLLKYRAASKTFGTYFDSMPRQVQSDGRVHGEFNQDTTDTGRFSSREPNLQNLPAVAKTMFVAPPGYVILSGDFSQQEPRILTHASGEPYLTEIYTTGQDLYTMAASKLFKKPPEECGDGSKYRKMMKTGMLAVMYGTGPYTLGKQLGITKEEAQAFIDDFYEEYTCVRDFMNGLVNHAKKHGYIRMLFDRKRRVPLIRSRDYREKARAERQVKNSYVQGSAAIQTKKTMIEVSKLCKQKGNWFPAFSIHDEIGVFVPNTITREEVAEFEAVMLNTVKLNVPNKTDLEISLRWGEGMSVNHWFNNREELTWD</sequence>
<dbReference type="Gene3D" id="1.10.150.20">
    <property type="entry name" value="5' to 3' exonuclease, C-terminal subdomain"/>
    <property type="match status" value="1"/>
</dbReference>
<dbReference type="InterPro" id="IPR002562">
    <property type="entry name" value="3'-5'_exonuclease_dom"/>
</dbReference>
<evidence type="ECO:0000256" key="3">
    <source>
        <dbReference type="ARBA" id="ARBA00020311"/>
    </source>
</evidence>
<organism evidence="9 10">
    <name type="scientific">Lysinibacillus xylanilyticus</name>
    <dbReference type="NCBI Taxonomy" id="582475"/>
    <lineage>
        <taxon>Bacteria</taxon>
        <taxon>Bacillati</taxon>
        <taxon>Bacillota</taxon>
        <taxon>Bacilli</taxon>
        <taxon>Bacillales</taxon>
        <taxon>Bacillaceae</taxon>
        <taxon>Lysinibacillus</taxon>
    </lineage>
</organism>
<dbReference type="Gene3D" id="3.30.420.10">
    <property type="entry name" value="Ribonuclease H-like superfamily/Ribonuclease H"/>
    <property type="match status" value="1"/>
</dbReference>
<feature type="domain" description="3'-5' exonuclease" evidence="7">
    <location>
        <begin position="108"/>
        <end position="290"/>
    </location>
</feature>
<dbReference type="SMART" id="SM00474">
    <property type="entry name" value="35EXOc"/>
    <property type="match status" value="1"/>
</dbReference>
<dbReference type="InterPro" id="IPR012337">
    <property type="entry name" value="RNaseH-like_sf"/>
</dbReference>
<dbReference type="SUPFAM" id="SSF56672">
    <property type="entry name" value="DNA/RNA polymerases"/>
    <property type="match status" value="1"/>
</dbReference>
<evidence type="ECO:0000256" key="2">
    <source>
        <dbReference type="ARBA" id="ARBA00012417"/>
    </source>
</evidence>
<comment type="catalytic activity">
    <reaction evidence="5">
        <text>DNA(n) + a 2'-deoxyribonucleoside 5'-triphosphate = DNA(n+1) + diphosphate</text>
        <dbReference type="Rhea" id="RHEA:22508"/>
        <dbReference type="Rhea" id="RHEA-COMP:17339"/>
        <dbReference type="Rhea" id="RHEA-COMP:17340"/>
        <dbReference type="ChEBI" id="CHEBI:33019"/>
        <dbReference type="ChEBI" id="CHEBI:61560"/>
        <dbReference type="ChEBI" id="CHEBI:173112"/>
        <dbReference type="EC" id="2.7.7.7"/>
    </reaction>
</comment>
<evidence type="ECO:0000256" key="4">
    <source>
        <dbReference type="ARBA" id="ARBA00022705"/>
    </source>
</evidence>
<name>A0ABT4EMD6_9BACI</name>
<dbReference type="Proteomes" id="UP001527052">
    <property type="component" value="Unassembled WGS sequence"/>
</dbReference>
<dbReference type="InterPro" id="IPR036397">
    <property type="entry name" value="RNaseH_sf"/>
</dbReference>
<dbReference type="InterPro" id="IPR043502">
    <property type="entry name" value="DNA/RNA_pol_sf"/>
</dbReference>
<dbReference type="PANTHER" id="PTHR10133:SF27">
    <property type="entry name" value="DNA POLYMERASE NU"/>
    <property type="match status" value="1"/>
</dbReference>
<dbReference type="Gene3D" id="1.20.1060.10">
    <property type="entry name" value="Taq DNA Polymerase, Chain T, domain 4"/>
    <property type="match status" value="1"/>
</dbReference>
<dbReference type="Pfam" id="PF00476">
    <property type="entry name" value="DNA_pol_A"/>
    <property type="match status" value="1"/>
</dbReference>
<evidence type="ECO:0000313" key="10">
    <source>
        <dbReference type="Proteomes" id="UP001527052"/>
    </source>
</evidence>
<keyword evidence="4" id="KW-0235">DNA replication</keyword>
<dbReference type="RefSeq" id="WP_268637001.1">
    <property type="nucleotide sequence ID" value="NZ_JAMDLZ010000012.1"/>
</dbReference>
<evidence type="ECO:0000256" key="1">
    <source>
        <dbReference type="ARBA" id="ARBA00007705"/>
    </source>
</evidence>
<dbReference type="SMART" id="SM00482">
    <property type="entry name" value="POLAc"/>
    <property type="match status" value="1"/>
</dbReference>
<keyword evidence="10" id="KW-1185">Reference proteome</keyword>
<dbReference type="PANTHER" id="PTHR10133">
    <property type="entry name" value="DNA POLYMERASE I"/>
    <property type="match status" value="1"/>
</dbReference>
<gene>
    <name evidence="9" type="ORF">M5W82_07595</name>
</gene>
<feature type="region of interest" description="Disordered" evidence="6">
    <location>
        <begin position="1"/>
        <end position="25"/>
    </location>
</feature>
<dbReference type="CDD" id="cd06139">
    <property type="entry name" value="DNA_polA_I_Ecoli_like_exo"/>
    <property type="match status" value="1"/>
</dbReference>
<feature type="compositionally biased region" description="Polar residues" evidence="6">
    <location>
        <begin position="1"/>
        <end position="18"/>
    </location>
</feature>
<evidence type="ECO:0000259" key="8">
    <source>
        <dbReference type="SMART" id="SM00482"/>
    </source>
</evidence>
<comment type="caution">
    <text evidence="9">The sequence shown here is derived from an EMBL/GenBank/DDBJ whole genome shotgun (WGS) entry which is preliminary data.</text>
</comment>
<dbReference type="PRINTS" id="PR00868">
    <property type="entry name" value="DNAPOLI"/>
</dbReference>
<dbReference type="InterPro" id="IPR001098">
    <property type="entry name" value="DNA-dir_DNA_pol_A_palm_dom"/>
</dbReference>
<reference evidence="9 10" key="1">
    <citation type="submission" date="2022-05" db="EMBL/GenBank/DDBJ databases">
        <title>Genome Sequencing of Bee-Associated Microbes.</title>
        <authorList>
            <person name="Dunlap C."/>
        </authorList>
    </citation>
    <scope>NUCLEOTIDE SEQUENCE [LARGE SCALE GENOMIC DNA]</scope>
    <source>
        <strain evidence="9 10">NRRL BD-083</strain>
    </source>
</reference>
<evidence type="ECO:0000259" key="7">
    <source>
        <dbReference type="SMART" id="SM00474"/>
    </source>
</evidence>
<feature type="domain" description="DNA-directed DNA polymerase family A palm" evidence="8">
    <location>
        <begin position="462"/>
        <end position="666"/>
    </location>
</feature>
<dbReference type="EC" id="2.7.7.7" evidence="2"/>
<evidence type="ECO:0000313" key="9">
    <source>
        <dbReference type="EMBL" id="MCY9546815.1"/>
    </source>
</evidence>
<proteinExistence type="inferred from homology"/>
<comment type="similarity">
    <text evidence="1">Belongs to the DNA polymerase type-A family.</text>
</comment>
<dbReference type="Pfam" id="PF01612">
    <property type="entry name" value="DNA_pol_A_exo1"/>
    <property type="match status" value="1"/>
</dbReference>
<evidence type="ECO:0000256" key="5">
    <source>
        <dbReference type="ARBA" id="ARBA00049244"/>
    </source>
</evidence>
<dbReference type="InterPro" id="IPR002298">
    <property type="entry name" value="DNA_polymerase_A"/>
</dbReference>
<dbReference type="SUPFAM" id="SSF53098">
    <property type="entry name" value="Ribonuclease H-like"/>
    <property type="match status" value="1"/>
</dbReference>
<evidence type="ECO:0000256" key="6">
    <source>
        <dbReference type="SAM" id="MobiDB-lite"/>
    </source>
</evidence>
<accession>A0ABT4EMD6</accession>
<protein>
    <recommendedName>
        <fullName evidence="3">DNA polymerase I</fullName>
        <ecNumber evidence="2">2.7.7.7</ecNumber>
    </recommendedName>
</protein>
<dbReference type="EMBL" id="JAMDLZ010000012">
    <property type="protein sequence ID" value="MCY9546815.1"/>
    <property type="molecule type" value="Genomic_DNA"/>
</dbReference>